<keyword evidence="1" id="KW-0378">Hydrolase</keyword>
<dbReference type="EMBL" id="VICG01000011">
    <property type="protein sequence ID" value="KAA8566898.1"/>
    <property type="molecule type" value="Genomic_DNA"/>
</dbReference>
<name>A0A5M9JBA7_MONFR</name>
<reference evidence="3 4" key="1">
    <citation type="submission" date="2019-06" db="EMBL/GenBank/DDBJ databases">
        <title>Genome Sequence of the Brown Rot Fungal Pathogen Monilinia fructicola.</title>
        <authorList>
            <person name="De Miccolis Angelini R.M."/>
            <person name="Landi L."/>
            <person name="Abate D."/>
            <person name="Pollastro S."/>
            <person name="Romanazzi G."/>
            <person name="Faretra F."/>
        </authorList>
    </citation>
    <scope>NUCLEOTIDE SEQUENCE [LARGE SCALE GENOMIC DNA]</scope>
    <source>
        <strain evidence="3 4">Mfrc123</strain>
    </source>
</reference>
<dbReference type="AlphaFoldDB" id="A0A5M9JBA7"/>
<organism evidence="3 4">
    <name type="scientific">Monilinia fructicola</name>
    <name type="common">Brown rot fungus</name>
    <name type="synonym">Ciboria fructicola</name>
    <dbReference type="NCBI Taxonomy" id="38448"/>
    <lineage>
        <taxon>Eukaryota</taxon>
        <taxon>Fungi</taxon>
        <taxon>Dikarya</taxon>
        <taxon>Ascomycota</taxon>
        <taxon>Pezizomycotina</taxon>
        <taxon>Leotiomycetes</taxon>
        <taxon>Helotiales</taxon>
        <taxon>Sclerotiniaceae</taxon>
        <taxon>Monilinia</taxon>
    </lineage>
</organism>
<evidence type="ECO:0000313" key="3">
    <source>
        <dbReference type="EMBL" id="KAA8566898.1"/>
    </source>
</evidence>
<dbReference type="GO" id="GO:0016791">
    <property type="term" value="F:phosphatase activity"/>
    <property type="evidence" value="ECO:0007669"/>
    <property type="project" value="UniProtKB-ARBA"/>
</dbReference>
<dbReference type="SUPFAM" id="SSF52799">
    <property type="entry name" value="(Phosphotyrosine protein) phosphatases II"/>
    <property type="match status" value="1"/>
</dbReference>
<dbReference type="Pfam" id="PF22784">
    <property type="entry name" value="PTP-SAK"/>
    <property type="match status" value="1"/>
</dbReference>
<dbReference type="Proteomes" id="UP000322873">
    <property type="component" value="Unassembled WGS sequence"/>
</dbReference>
<feature type="domain" description="Swiss Army Knife protein DSP-PTPase phosphatase" evidence="2">
    <location>
        <begin position="74"/>
        <end position="164"/>
    </location>
</feature>
<evidence type="ECO:0000256" key="1">
    <source>
        <dbReference type="ARBA" id="ARBA00022801"/>
    </source>
</evidence>
<dbReference type="InterPro" id="IPR057023">
    <property type="entry name" value="PTP-SAK"/>
</dbReference>
<evidence type="ECO:0000259" key="2">
    <source>
        <dbReference type="Pfam" id="PF22784"/>
    </source>
</evidence>
<protein>
    <recommendedName>
        <fullName evidence="2">Swiss Army Knife protein DSP-PTPase phosphatase domain-containing protein</fullName>
    </recommendedName>
</protein>
<dbReference type="Gene3D" id="3.90.190.10">
    <property type="entry name" value="Protein tyrosine phosphatase superfamily"/>
    <property type="match status" value="1"/>
</dbReference>
<comment type="caution">
    <text evidence="3">The sequence shown here is derived from an EMBL/GenBank/DDBJ whole genome shotgun (WGS) entry which is preliminary data.</text>
</comment>
<keyword evidence="4" id="KW-1185">Reference proteome</keyword>
<dbReference type="OrthoDB" id="432447at2759"/>
<dbReference type="InterPro" id="IPR029021">
    <property type="entry name" value="Prot-tyrosine_phosphatase-like"/>
</dbReference>
<evidence type="ECO:0000313" key="4">
    <source>
        <dbReference type="Proteomes" id="UP000322873"/>
    </source>
</evidence>
<proteinExistence type="predicted"/>
<gene>
    <name evidence="3" type="ORF">EYC84_009995</name>
</gene>
<accession>A0A5M9JBA7</accession>
<sequence>MATIPDIEAKTNTATTSNVEVDAESEAINLAAAKGTKTAGFSQWETVTRYAGSNKLYRSSSPNYVEEQGDKSQHILQADIDFLHKQKIGNVICLNSDTMTSYAIGHELANAKPRIEFTHIPVEDYHSPTLDQMEQGYKAYTSFKKDTLVWCGFGHGRTGTMITALQYKNEKGKVKLSHADYRTNHVEQTHEGKTTGQYETLDKLQK</sequence>
<dbReference type="VEuPathDB" id="FungiDB:MFRU_007g00580"/>